<accession>A0A5B8SWU2</accession>
<keyword evidence="4" id="KW-1185">Reference proteome</keyword>
<evidence type="ECO:0000313" key="4">
    <source>
        <dbReference type="Proteomes" id="UP001529201"/>
    </source>
</evidence>
<dbReference type="Proteomes" id="UP000321296">
    <property type="component" value="Chromosome"/>
</dbReference>
<evidence type="ECO:0000313" key="3">
    <source>
        <dbReference type="Proteomes" id="UP000321296"/>
    </source>
</evidence>
<dbReference type="GeneID" id="64345737"/>
<dbReference type="RefSeq" id="WP_010292563.1">
    <property type="nucleotide sequence ID" value="NZ_CP042383.1"/>
</dbReference>
<gene>
    <name evidence="2" type="ORF">FGL85_02055</name>
    <name evidence="1" type="ORF">P1N92_09020</name>
</gene>
<dbReference type="KEGG" id="lpse:FGL85_02055"/>
<dbReference type="AlphaFoldDB" id="A0A5B8SWU2"/>
<dbReference type="EMBL" id="JARGDN010000015">
    <property type="protein sequence ID" value="MDG9734244.1"/>
    <property type="molecule type" value="Genomic_DNA"/>
</dbReference>
<name>A0A5B8SWU2_LEUPS</name>
<organism evidence="2 3">
    <name type="scientific">Leuconostoc pseudomesenteroides</name>
    <dbReference type="NCBI Taxonomy" id="33968"/>
    <lineage>
        <taxon>Bacteria</taxon>
        <taxon>Bacillati</taxon>
        <taxon>Bacillota</taxon>
        <taxon>Bacilli</taxon>
        <taxon>Lactobacillales</taxon>
        <taxon>Lactobacillaceae</taxon>
        <taxon>Leuconostoc</taxon>
    </lineage>
</organism>
<reference evidence="2 3" key="1">
    <citation type="submission" date="2019-06" db="EMBL/GenBank/DDBJ databases">
        <title>Genome analyses of bacteria isolated from kimchi.</title>
        <authorList>
            <person name="Lee S."/>
            <person name="Ahn S."/>
            <person name="Roh S."/>
        </authorList>
    </citation>
    <scope>NUCLEOTIDE SEQUENCE [LARGE SCALE GENOMIC DNA]</scope>
    <source>
        <strain evidence="2 3">CBA3630</strain>
    </source>
</reference>
<evidence type="ECO:0000313" key="2">
    <source>
        <dbReference type="EMBL" id="QEA41389.1"/>
    </source>
</evidence>
<protein>
    <submittedName>
        <fullName evidence="2">Uncharacterized protein</fullName>
    </submittedName>
</protein>
<dbReference type="EMBL" id="CP042383">
    <property type="protein sequence ID" value="QEA41389.1"/>
    <property type="molecule type" value="Genomic_DNA"/>
</dbReference>
<sequence length="329" mass="36903">MVKNHVTNLDETLMDDQARGSAAEVLADMTESGRSLTKAATDAKKQIATREGWTCTVLQPAELRQFAGGLLRGIDDFAMRRQVAENPEYLTLYHQLITEVSALGDKNSVDQVSSHLKKLRTLVEQLSLSQNVTATQLRRVAADILAAFEPAKGDPLLAAQYNALRAGYTTPRTLTMDEWRQLIKQFHDVLPQFKQEMRGYLFDVLAELHEQVVYYDAESLPEVVEFFQEIDMMIHTAARPSDFIGVMARFDDVEGVIATMITQDASLERIREFTHNILESLDAAMAAGIALTSAGQETLAICKNDFEQEDLDRAQYCNLVKRLQSIRLS</sequence>
<reference evidence="1 4" key="2">
    <citation type="submission" date="2023-02" db="EMBL/GenBank/DDBJ databases">
        <title>Antimicrobial susceptibility testing and tentative epidemiological cut-off values for Lactobacillaceae family species intended for ingestion.</title>
        <authorList>
            <person name="Noehr-Meldgaard K."/>
            <person name="Struve C."/>
            <person name="Ingmer H."/>
            <person name="Koza A."/>
            <person name="Al-Nakeeb K."/>
            <person name="Agersoe Y."/>
        </authorList>
    </citation>
    <scope>NUCLEOTIDE SEQUENCE [LARGE SCALE GENOMIC DNA]</scope>
    <source>
        <strain evidence="1 4">DSM 20193</strain>
    </source>
</reference>
<proteinExistence type="predicted"/>
<dbReference type="Proteomes" id="UP001529201">
    <property type="component" value="Unassembled WGS sequence"/>
</dbReference>
<evidence type="ECO:0000313" key="1">
    <source>
        <dbReference type="EMBL" id="MDG9734244.1"/>
    </source>
</evidence>